<gene>
    <name evidence="2" type="ORF">AVDCRST_MAG08-2661</name>
</gene>
<feature type="compositionally biased region" description="Basic and acidic residues" evidence="1">
    <location>
        <begin position="206"/>
        <end position="226"/>
    </location>
</feature>
<feature type="compositionally biased region" description="Basic and acidic residues" evidence="1">
    <location>
        <begin position="235"/>
        <end position="255"/>
    </location>
</feature>
<evidence type="ECO:0000313" key="2">
    <source>
        <dbReference type="EMBL" id="CAA9260692.1"/>
    </source>
</evidence>
<feature type="non-terminal residue" evidence="2">
    <location>
        <position position="1"/>
    </location>
</feature>
<dbReference type="EMBL" id="CADCTG010000196">
    <property type="protein sequence ID" value="CAA9260692.1"/>
    <property type="molecule type" value="Genomic_DNA"/>
</dbReference>
<feature type="non-terminal residue" evidence="2">
    <location>
        <position position="266"/>
    </location>
</feature>
<name>A0A6J4IW56_9PROT</name>
<sequence length="266" mass="27870">GSQPRADQAIRNGGLALLARDLLAGGGGGAAGRVGGDLPRAAPRGLARKVRRAAHRLRRAPLQRGVSPARRAPADDPADRADLRRTALHAPVQDQREGRLHRRGLAVAPGLRHLAARRRDARAAGHEHRRLPGRGDGRQRAADADPSQPEPGQPASGARHLHHLLPALDPGREGGDGAGGGGRHRRAHREAGRAADVPRQPGPRLGAEHHPVSAADRVPDPQRGLEPHPQADSAGVDRPHRLHADRAGAGRRADAVRPALQAGGGV</sequence>
<accession>A0A6J4IW56</accession>
<reference evidence="2" key="1">
    <citation type="submission" date="2020-02" db="EMBL/GenBank/DDBJ databases">
        <authorList>
            <person name="Meier V. D."/>
        </authorList>
    </citation>
    <scope>NUCLEOTIDE SEQUENCE</scope>
    <source>
        <strain evidence="2">AVDCRST_MAG08</strain>
    </source>
</reference>
<feature type="compositionally biased region" description="Basic residues" evidence="1">
    <location>
        <begin position="52"/>
        <end position="61"/>
    </location>
</feature>
<feature type="compositionally biased region" description="Low complexity" evidence="1">
    <location>
        <begin position="62"/>
        <end position="71"/>
    </location>
</feature>
<feature type="region of interest" description="Disordered" evidence="1">
    <location>
        <begin position="52"/>
        <end position="80"/>
    </location>
</feature>
<dbReference type="AlphaFoldDB" id="A0A6J4IW56"/>
<evidence type="ECO:0000256" key="1">
    <source>
        <dbReference type="SAM" id="MobiDB-lite"/>
    </source>
</evidence>
<protein>
    <submittedName>
        <fullName evidence="2">Putative L-proline 4-hydroxylase</fullName>
    </submittedName>
</protein>
<feature type="region of interest" description="Disordered" evidence="1">
    <location>
        <begin position="118"/>
        <end position="266"/>
    </location>
</feature>
<proteinExistence type="predicted"/>
<feature type="compositionally biased region" description="Basic and acidic residues" evidence="1">
    <location>
        <begin position="133"/>
        <end position="143"/>
    </location>
</feature>
<organism evidence="2">
    <name type="scientific">uncultured Acetobacteraceae bacterium</name>
    <dbReference type="NCBI Taxonomy" id="169975"/>
    <lineage>
        <taxon>Bacteria</taxon>
        <taxon>Pseudomonadati</taxon>
        <taxon>Pseudomonadota</taxon>
        <taxon>Alphaproteobacteria</taxon>
        <taxon>Acetobacterales</taxon>
        <taxon>Acetobacteraceae</taxon>
        <taxon>environmental samples</taxon>
    </lineage>
</organism>